<keyword evidence="3" id="KW-1185">Reference proteome</keyword>
<accession>A0A2V1JU45</accession>
<reference evidence="2 3" key="1">
    <citation type="submission" date="2014-09" db="EMBL/GenBank/DDBJ databases">
        <title>Butyrate-producing bacteria isolated from human gut.</title>
        <authorList>
            <person name="Zhang Q."/>
            <person name="Zhao L."/>
        </authorList>
    </citation>
    <scope>NUCLEOTIDE SEQUENCE [LARGE SCALE GENOMIC DNA]</scope>
    <source>
        <strain evidence="2 3">21</strain>
    </source>
</reference>
<evidence type="ECO:0000313" key="3">
    <source>
        <dbReference type="Proteomes" id="UP000245288"/>
    </source>
</evidence>
<dbReference type="PANTHER" id="PTHR43649:SF17">
    <property type="entry name" value="ABC TRANSPORTER SOLUTE BINDING PROTEIN-SUGAR TRANSPORT"/>
    <property type="match status" value="1"/>
</dbReference>
<feature type="domain" description="DUF3502" evidence="1">
    <location>
        <begin position="452"/>
        <end position="515"/>
    </location>
</feature>
<dbReference type="Gene3D" id="3.40.190.10">
    <property type="entry name" value="Periplasmic binding protein-like II"/>
    <property type="match status" value="3"/>
</dbReference>
<dbReference type="EMBL" id="JRFU01000019">
    <property type="protein sequence ID" value="PWE87736.1"/>
    <property type="molecule type" value="Genomic_DNA"/>
</dbReference>
<dbReference type="SUPFAM" id="SSF53850">
    <property type="entry name" value="Periplasmic binding protein-like II"/>
    <property type="match status" value="1"/>
</dbReference>
<name>A0A2V1JU45_EUBRA</name>
<sequence>MKKSAGYLALFSTIAALSLSGCGTATKQEADSEAKADTYVTLKAITVGTMPENGMDEFYEELDEMTEELGCHLRFDYIPWGDERSQLNMAIASGEYDFISNGNFSDYYQQAAKGAFLDLNQYRDLVPDLFAHYEDYRADFLTNLEWNGGLYGIPQFKADSISDSGEGFFYRSDLLKDWNLPEVTDFESMQNYLYAAKADPRYQDAAMITDNRAWTALWHMFGANYQEIESIETIPYAVVDAADGKNVVSRFETEEFRQILDVVHQWYQDGILNPGILASSDNEGMTALEMMLRDEKPCETNVPIWSVNDACIPALYEKHPEWEYGFFDYDLYGGNITKVKSGKELSCISVSAKCQNPEMAVKILEKLHTDQDFYNLISYGVEGVHYEKKDGEISHEGIASKDAFSYWVGSPDHMLELSKYMEDKQWEQVYTDLRNQQQELKATAPDNLLIDFTWEDDGLKEIESQLDEVRKDYLLPLCCGVSDNIDADYQTAIDKLYEAGLQEYLDILQKQLDEYWEERS</sequence>
<dbReference type="InterPro" id="IPR022627">
    <property type="entry name" value="DUF3502"/>
</dbReference>
<dbReference type="Proteomes" id="UP000245288">
    <property type="component" value="Unassembled WGS sequence"/>
</dbReference>
<evidence type="ECO:0000259" key="1">
    <source>
        <dbReference type="Pfam" id="PF12010"/>
    </source>
</evidence>
<dbReference type="Pfam" id="PF12010">
    <property type="entry name" value="DUF3502"/>
    <property type="match status" value="1"/>
</dbReference>
<gene>
    <name evidence="2" type="ORF">LG34_02180</name>
</gene>
<comment type="caution">
    <text evidence="2">The sequence shown here is derived from an EMBL/GenBank/DDBJ whole genome shotgun (WGS) entry which is preliminary data.</text>
</comment>
<dbReference type="PANTHER" id="PTHR43649">
    <property type="entry name" value="ARABINOSE-BINDING PROTEIN-RELATED"/>
    <property type="match status" value="1"/>
</dbReference>
<dbReference type="AlphaFoldDB" id="A0A2V1JU45"/>
<evidence type="ECO:0000313" key="2">
    <source>
        <dbReference type="EMBL" id="PWE87736.1"/>
    </source>
</evidence>
<dbReference type="RefSeq" id="WP_109214663.1">
    <property type="nucleotide sequence ID" value="NZ_JRFU01000019.1"/>
</dbReference>
<protein>
    <recommendedName>
        <fullName evidence="1">DUF3502 domain-containing protein</fullName>
    </recommendedName>
</protein>
<dbReference type="PROSITE" id="PS51257">
    <property type="entry name" value="PROKAR_LIPOPROTEIN"/>
    <property type="match status" value="1"/>
</dbReference>
<organism evidence="2 3">
    <name type="scientific">Eubacterium ramulus</name>
    <dbReference type="NCBI Taxonomy" id="39490"/>
    <lineage>
        <taxon>Bacteria</taxon>
        <taxon>Bacillati</taxon>
        <taxon>Bacillota</taxon>
        <taxon>Clostridia</taxon>
        <taxon>Eubacteriales</taxon>
        <taxon>Eubacteriaceae</taxon>
        <taxon>Eubacterium</taxon>
    </lineage>
</organism>
<proteinExistence type="predicted"/>
<dbReference type="InterPro" id="IPR050490">
    <property type="entry name" value="Bact_solute-bd_prot1"/>
</dbReference>
<dbReference type="OrthoDB" id="2636783at2"/>